<accession>A0A9D1CUE1</accession>
<reference evidence="3" key="1">
    <citation type="submission" date="2020-10" db="EMBL/GenBank/DDBJ databases">
        <authorList>
            <person name="Gilroy R."/>
        </authorList>
    </citation>
    <scope>NUCLEOTIDE SEQUENCE</scope>
    <source>
        <strain evidence="3">ChiSjej1B19-3389</strain>
    </source>
</reference>
<evidence type="ECO:0000256" key="1">
    <source>
        <dbReference type="ARBA" id="ARBA00023125"/>
    </source>
</evidence>
<dbReference type="InterPro" id="IPR010982">
    <property type="entry name" value="Lambda_DNA-bd_dom_sf"/>
</dbReference>
<organism evidence="3 4">
    <name type="scientific">Candidatus Scatavimonas merdigallinarum</name>
    <dbReference type="NCBI Taxonomy" id="2840914"/>
    <lineage>
        <taxon>Bacteria</taxon>
        <taxon>Bacillati</taxon>
        <taxon>Bacillota</taxon>
        <taxon>Clostridia</taxon>
        <taxon>Eubacteriales</taxon>
        <taxon>Oscillospiraceae</taxon>
        <taxon>Oscillospiraceae incertae sedis</taxon>
        <taxon>Candidatus Scatavimonas</taxon>
    </lineage>
</organism>
<dbReference type="GO" id="GO:0003677">
    <property type="term" value="F:DNA binding"/>
    <property type="evidence" value="ECO:0007669"/>
    <property type="project" value="UniProtKB-KW"/>
</dbReference>
<dbReference type="PROSITE" id="PS50943">
    <property type="entry name" value="HTH_CROC1"/>
    <property type="match status" value="1"/>
</dbReference>
<reference evidence="3" key="2">
    <citation type="journal article" date="2021" name="PeerJ">
        <title>Extensive microbial diversity within the chicken gut microbiome revealed by metagenomics and culture.</title>
        <authorList>
            <person name="Gilroy R."/>
            <person name="Ravi A."/>
            <person name="Getino M."/>
            <person name="Pursley I."/>
            <person name="Horton D.L."/>
            <person name="Alikhan N.F."/>
            <person name="Baker D."/>
            <person name="Gharbi K."/>
            <person name="Hall N."/>
            <person name="Watson M."/>
            <person name="Adriaenssens E.M."/>
            <person name="Foster-Nyarko E."/>
            <person name="Jarju S."/>
            <person name="Secka A."/>
            <person name="Antonio M."/>
            <person name="Oren A."/>
            <person name="Chaudhuri R.R."/>
            <person name="La Ragione R."/>
            <person name="Hildebrand F."/>
            <person name="Pallen M.J."/>
        </authorList>
    </citation>
    <scope>NUCLEOTIDE SEQUENCE</scope>
    <source>
        <strain evidence="3">ChiSjej1B19-3389</strain>
    </source>
</reference>
<evidence type="ECO:0000259" key="2">
    <source>
        <dbReference type="PROSITE" id="PS50943"/>
    </source>
</evidence>
<dbReference type="Pfam" id="PF12844">
    <property type="entry name" value="HTH_19"/>
    <property type="match status" value="1"/>
</dbReference>
<dbReference type="Gene3D" id="1.10.260.40">
    <property type="entry name" value="lambda repressor-like DNA-binding domains"/>
    <property type="match status" value="1"/>
</dbReference>
<proteinExistence type="predicted"/>
<evidence type="ECO:0000313" key="3">
    <source>
        <dbReference type="EMBL" id="HIQ80812.1"/>
    </source>
</evidence>
<evidence type="ECO:0000313" key="4">
    <source>
        <dbReference type="Proteomes" id="UP000886787"/>
    </source>
</evidence>
<dbReference type="AlphaFoldDB" id="A0A9D1CUE1"/>
<dbReference type="PANTHER" id="PTHR46558:SF11">
    <property type="entry name" value="HTH-TYPE TRANSCRIPTIONAL REGULATOR XRE"/>
    <property type="match status" value="1"/>
</dbReference>
<comment type="caution">
    <text evidence="3">The sequence shown here is derived from an EMBL/GenBank/DDBJ whole genome shotgun (WGS) entry which is preliminary data.</text>
</comment>
<dbReference type="PANTHER" id="PTHR46558">
    <property type="entry name" value="TRACRIPTIONAL REGULATORY PROTEIN-RELATED-RELATED"/>
    <property type="match status" value="1"/>
</dbReference>
<keyword evidence="1" id="KW-0238">DNA-binding</keyword>
<dbReference type="SMART" id="SM00530">
    <property type="entry name" value="HTH_XRE"/>
    <property type="match status" value="1"/>
</dbReference>
<feature type="domain" description="HTH cro/C1-type" evidence="2">
    <location>
        <begin position="5"/>
        <end position="59"/>
    </location>
</feature>
<sequence>MYPRMKELREKAGLSQESLTSYLRINLRKYKKYESGKKQPPSQILLQLSLFYDVSIPYICGNTDNPERRY</sequence>
<name>A0A9D1CUE1_9FIRM</name>
<gene>
    <name evidence="3" type="ORF">IAD32_05955</name>
</gene>
<dbReference type="SUPFAM" id="SSF47413">
    <property type="entry name" value="lambda repressor-like DNA-binding domains"/>
    <property type="match status" value="1"/>
</dbReference>
<dbReference type="CDD" id="cd00093">
    <property type="entry name" value="HTH_XRE"/>
    <property type="match status" value="1"/>
</dbReference>
<protein>
    <submittedName>
        <fullName evidence="3">Helix-turn-helix transcriptional regulator</fullName>
    </submittedName>
</protein>
<dbReference type="InterPro" id="IPR001387">
    <property type="entry name" value="Cro/C1-type_HTH"/>
</dbReference>
<dbReference type="EMBL" id="DVFW01000028">
    <property type="protein sequence ID" value="HIQ80812.1"/>
    <property type="molecule type" value="Genomic_DNA"/>
</dbReference>
<dbReference type="Proteomes" id="UP000886787">
    <property type="component" value="Unassembled WGS sequence"/>
</dbReference>